<dbReference type="Proteomes" id="UP000799640">
    <property type="component" value="Unassembled WGS sequence"/>
</dbReference>
<reference evidence="2" key="1">
    <citation type="journal article" date="2020" name="Stud. Mycol.">
        <title>101 Dothideomycetes genomes: a test case for predicting lifestyles and emergence of pathogens.</title>
        <authorList>
            <person name="Haridas S."/>
            <person name="Albert R."/>
            <person name="Binder M."/>
            <person name="Bloem J."/>
            <person name="Labutti K."/>
            <person name="Salamov A."/>
            <person name="Andreopoulos B."/>
            <person name="Baker S."/>
            <person name="Barry K."/>
            <person name="Bills G."/>
            <person name="Bluhm B."/>
            <person name="Cannon C."/>
            <person name="Castanera R."/>
            <person name="Culley D."/>
            <person name="Daum C."/>
            <person name="Ezra D."/>
            <person name="Gonzalez J."/>
            <person name="Henrissat B."/>
            <person name="Kuo A."/>
            <person name="Liang C."/>
            <person name="Lipzen A."/>
            <person name="Lutzoni F."/>
            <person name="Magnuson J."/>
            <person name="Mondo S."/>
            <person name="Nolan M."/>
            <person name="Ohm R."/>
            <person name="Pangilinan J."/>
            <person name="Park H.-J."/>
            <person name="Ramirez L."/>
            <person name="Alfaro M."/>
            <person name="Sun H."/>
            <person name="Tritt A."/>
            <person name="Yoshinaga Y."/>
            <person name="Zwiers L.-H."/>
            <person name="Turgeon B."/>
            <person name="Goodwin S."/>
            <person name="Spatafora J."/>
            <person name="Crous P."/>
            <person name="Grigoriev I."/>
        </authorList>
    </citation>
    <scope>NUCLEOTIDE SEQUENCE</scope>
    <source>
        <strain evidence="2">CBS 262.69</strain>
    </source>
</reference>
<dbReference type="SUPFAM" id="SSF141673">
    <property type="entry name" value="MOSC N-terminal domain-like"/>
    <property type="match status" value="1"/>
</dbReference>
<evidence type="ECO:0000313" key="3">
    <source>
        <dbReference type="Proteomes" id="UP000799640"/>
    </source>
</evidence>
<dbReference type="InterPro" id="IPR011037">
    <property type="entry name" value="Pyrv_Knase-like_insert_dom_sf"/>
</dbReference>
<dbReference type="Pfam" id="PF03473">
    <property type="entry name" value="MOSC"/>
    <property type="match status" value="1"/>
</dbReference>
<evidence type="ECO:0000313" key="2">
    <source>
        <dbReference type="EMBL" id="KAF2402115.1"/>
    </source>
</evidence>
<organism evidence="2 3">
    <name type="scientific">Trichodelitschia bisporula</name>
    <dbReference type="NCBI Taxonomy" id="703511"/>
    <lineage>
        <taxon>Eukaryota</taxon>
        <taxon>Fungi</taxon>
        <taxon>Dikarya</taxon>
        <taxon>Ascomycota</taxon>
        <taxon>Pezizomycotina</taxon>
        <taxon>Dothideomycetes</taxon>
        <taxon>Dothideomycetes incertae sedis</taxon>
        <taxon>Phaeotrichales</taxon>
        <taxon>Phaeotrichaceae</taxon>
        <taxon>Trichodelitschia</taxon>
    </lineage>
</organism>
<evidence type="ECO:0000259" key="1">
    <source>
        <dbReference type="PROSITE" id="PS51340"/>
    </source>
</evidence>
<dbReference type="InterPro" id="IPR005303">
    <property type="entry name" value="MOCOS_middle"/>
</dbReference>
<dbReference type="AlphaFoldDB" id="A0A6G1I2B1"/>
<keyword evidence="3" id="KW-1185">Reference proteome</keyword>
<dbReference type="GO" id="GO:0030170">
    <property type="term" value="F:pyridoxal phosphate binding"/>
    <property type="evidence" value="ECO:0007669"/>
    <property type="project" value="InterPro"/>
</dbReference>
<gene>
    <name evidence="2" type="ORF">EJ06DRAFT_536685</name>
</gene>
<accession>A0A6G1I2B1</accession>
<dbReference type="OrthoDB" id="17255at2759"/>
<proteinExistence type="predicted"/>
<dbReference type="GO" id="GO:0003824">
    <property type="term" value="F:catalytic activity"/>
    <property type="evidence" value="ECO:0007669"/>
    <property type="project" value="InterPro"/>
</dbReference>
<dbReference type="PROSITE" id="PS51340">
    <property type="entry name" value="MOSC"/>
    <property type="match status" value="1"/>
</dbReference>
<protein>
    <recommendedName>
        <fullName evidence="1">MOSC domain-containing protein</fullName>
    </recommendedName>
</protein>
<dbReference type="SUPFAM" id="SSF50800">
    <property type="entry name" value="PK beta-barrel domain-like"/>
    <property type="match status" value="1"/>
</dbReference>
<feature type="domain" description="MOSC" evidence="1">
    <location>
        <begin position="168"/>
        <end position="329"/>
    </location>
</feature>
<dbReference type="GO" id="GO:0030151">
    <property type="term" value="F:molybdenum ion binding"/>
    <property type="evidence" value="ECO:0007669"/>
    <property type="project" value="InterPro"/>
</dbReference>
<dbReference type="EMBL" id="ML996691">
    <property type="protein sequence ID" value="KAF2402115.1"/>
    <property type="molecule type" value="Genomic_DNA"/>
</dbReference>
<sequence length="343" mass="37245">MEVSALYLYPIKSLRPAAVPSLTLTPTGPLHDRTFMLLRDHGDTPRDGGRYENMHVVYFPALTLFTTSLSLPTSTSPGSIAVTHAPPDGEPSTLSIPLEPDTASLDQITVNMHSSPTPAYAMPPEFSAWFTARLSFPTILAYLGPHRRRVLFGKSSAPEPKSWLSSLSSRSPFAAPPPKSISDHKISFADCAPLLLASATSLADVSSRLTDGHGVDITKFRPNIVVAGAQPWEEDFWASVQLTPADGAEPTVVSLERNCVRCASVNIDYATGKPGEGAVGDVLKVLQRDRRVDPAKKWSPVFGRYGFLVDANGDGWERVVSVGDRVEVKARKAERDVWDWPGL</sequence>
<name>A0A6G1I2B1_9PEZI</name>
<dbReference type="Pfam" id="PF03476">
    <property type="entry name" value="MOSC_N"/>
    <property type="match status" value="1"/>
</dbReference>
<dbReference type="InterPro" id="IPR005302">
    <property type="entry name" value="MoCF_Sase_C"/>
</dbReference>